<feature type="chain" id="PRO_5045535258" evidence="1">
    <location>
        <begin position="25"/>
        <end position="734"/>
    </location>
</feature>
<dbReference type="Gene3D" id="1.25.40.10">
    <property type="entry name" value="Tetratricopeptide repeat domain"/>
    <property type="match status" value="1"/>
</dbReference>
<organism evidence="3 4">
    <name type="scientific">Azospirillum himalayense</name>
    <dbReference type="NCBI Taxonomy" id="654847"/>
    <lineage>
        <taxon>Bacteria</taxon>
        <taxon>Pseudomonadati</taxon>
        <taxon>Pseudomonadota</taxon>
        <taxon>Alphaproteobacteria</taxon>
        <taxon>Rhodospirillales</taxon>
        <taxon>Azospirillaceae</taxon>
        <taxon>Azospirillum</taxon>
    </lineage>
</organism>
<keyword evidence="1" id="KW-0732">Signal</keyword>
<sequence length="734" mass="79334">MGRASLLPCLLTGLAILAAGMVRAEDPTTADGLARQAEARRAEGKLEQSFNELLRARTLAEKSGDPGLLSAIDAALADVGSAGEFDGRAREGWARALDRLLAKIGPGQERTRAAALNTLGRLRDTPDSVDAFRHTPDSVDAFRQSAMLARRAGDPALAATAGINAARRLAAMGAPAQAEAALAEVERDLAALEDGGAKAFLLVAQGIALMDVQAAARQSRGTLARRSHDCFVKAAELARAAGDRRTLSAARGYLGTLYERMGRPDDALVLTREASFWAQERMAADLLFRWHWQAGRLHRSQGRTADALMAYDAATAAIRRIRSDLLRAYGGYGSLFREAIGPVYLESADLRLRQASALRGTPQAQRHLVAARDALEQLKAAELEDYFQDDCVAALKAKVQTIDPLAPGTAVLYPILLPDRLELLLSLSDGLHQATVPVGGAEVGAVAASFRRQLEQRTSSRFLGDARRLYDWLVRPFTPLLEERKADTLVLVPDGPLRSIPMAALHDGKRFLVERYALAVTPGLSLMEPKPLTVQQAELLLAGLTESVQGFPALPFVESEIKTIHGALGGTVLENRSFVIERVGRELNAAPYSIVHIASHGKFEPEASDSYILAYDGRLSMDQLERFVKLSQYREEPVELLTLSACQTAAGDDRAALGLAGVAIKAGARSALASLWFINDQASSQLIADFYRRLATGAPGKAEALRQAQISMLTDVRYQHPGYWAAFLLIGNWR</sequence>
<dbReference type="InterPro" id="IPR011990">
    <property type="entry name" value="TPR-like_helical_dom_sf"/>
</dbReference>
<evidence type="ECO:0000256" key="1">
    <source>
        <dbReference type="SAM" id="SignalP"/>
    </source>
</evidence>
<evidence type="ECO:0000259" key="2">
    <source>
        <dbReference type="Pfam" id="PF12770"/>
    </source>
</evidence>
<keyword evidence="4" id="KW-1185">Reference proteome</keyword>
<evidence type="ECO:0000313" key="4">
    <source>
        <dbReference type="Proteomes" id="UP001596166"/>
    </source>
</evidence>
<dbReference type="InterPro" id="IPR024983">
    <property type="entry name" value="CHAT_dom"/>
</dbReference>
<dbReference type="Pfam" id="PF12770">
    <property type="entry name" value="CHAT"/>
    <property type="match status" value="1"/>
</dbReference>
<feature type="domain" description="CHAT" evidence="2">
    <location>
        <begin position="466"/>
        <end position="732"/>
    </location>
</feature>
<reference evidence="4" key="1">
    <citation type="journal article" date="2019" name="Int. J. Syst. Evol. Microbiol.">
        <title>The Global Catalogue of Microorganisms (GCM) 10K type strain sequencing project: providing services to taxonomists for standard genome sequencing and annotation.</title>
        <authorList>
            <consortium name="The Broad Institute Genomics Platform"/>
            <consortium name="The Broad Institute Genome Sequencing Center for Infectious Disease"/>
            <person name="Wu L."/>
            <person name="Ma J."/>
        </authorList>
    </citation>
    <scope>NUCLEOTIDE SEQUENCE [LARGE SCALE GENOMIC DNA]</scope>
    <source>
        <strain evidence="4">CCUG 58760</strain>
    </source>
</reference>
<gene>
    <name evidence="3" type="ORF">ACFPMG_22265</name>
</gene>
<proteinExistence type="predicted"/>
<dbReference type="PANTHER" id="PTHR10098:SF112">
    <property type="entry name" value="SLR0380 PROTEIN"/>
    <property type="match status" value="1"/>
</dbReference>
<comment type="caution">
    <text evidence="3">The sequence shown here is derived from an EMBL/GenBank/DDBJ whole genome shotgun (WGS) entry which is preliminary data.</text>
</comment>
<dbReference type="SUPFAM" id="SSF48452">
    <property type="entry name" value="TPR-like"/>
    <property type="match status" value="1"/>
</dbReference>
<evidence type="ECO:0000313" key="3">
    <source>
        <dbReference type="EMBL" id="MFC5357735.1"/>
    </source>
</evidence>
<name>A0ABW0G9I0_9PROT</name>
<dbReference type="EMBL" id="JBHSLC010000049">
    <property type="protein sequence ID" value="MFC5357735.1"/>
    <property type="molecule type" value="Genomic_DNA"/>
</dbReference>
<dbReference type="PANTHER" id="PTHR10098">
    <property type="entry name" value="RAPSYN-RELATED"/>
    <property type="match status" value="1"/>
</dbReference>
<dbReference type="Proteomes" id="UP001596166">
    <property type="component" value="Unassembled WGS sequence"/>
</dbReference>
<accession>A0ABW0G9I0</accession>
<protein>
    <submittedName>
        <fullName evidence="3">CHAT domain-containing protein</fullName>
    </submittedName>
</protein>
<dbReference type="RefSeq" id="WP_376997380.1">
    <property type="nucleotide sequence ID" value="NZ_JBHSLC010000049.1"/>
</dbReference>
<feature type="signal peptide" evidence="1">
    <location>
        <begin position="1"/>
        <end position="24"/>
    </location>
</feature>